<dbReference type="Proteomes" id="UP000192639">
    <property type="component" value="Unassembled WGS sequence"/>
</dbReference>
<dbReference type="InterPro" id="IPR011989">
    <property type="entry name" value="ARM-like"/>
</dbReference>
<proteinExistence type="predicted"/>
<protein>
    <submittedName>
        <fullName evidence="1">Uncharacterized protein</fullName>
    </submittedName>
</protein>
<comment type="caution">
    <text evidence="1">The sequence shown here is derived from an EMBL/GenBank/DDBJ whole genome shotgun (WGS) entry which is preliminary data.</text>
</comment>
<evidence type="ECO:0000313" key="1">
    <source>
        <dbReference type="EMBL" id="ORD94882.1"/>
    </source>
</evidence>
<keyword evidence="2" id="KW-1185">Reference proteome</keyword>
<evidence type="ECO:0000313" key="2">
    <source>
        <dbReference type="Proteomes" id="UP000192639"/>
    </source>
</evidence>
<gene>
    <name evidence="1" type="ORF">ECANGB1_2094</name>
</gene>
<name>A0A1Y1S8U6_9MICR</name>
<dbReference type="EMBL" id="LWDP01000007">
    <property type="protein sequence ID" value="ORD94882.1"/>
    <property type="molecule type" value="Genomic_DNA"/>
</dbReference>
<reference evidence="1 2" key="1">
    <citation type="journal article" date="2017" name="Environ. Microbiol.">
        <title>Decay of the glycolytic pathway and adaptation to intranuclear parasitism within Enterocytozoonidae microsporidia.</title>
        <authorList>
            <person name="Wiredu Boakye D."/>
            <person name="Jaroenlak P."/>
            <person name="Prachumwat A."/>
            <person name="Williams T.A."/>
            <person name="Bateman K.S."/>
            <person name="Itsathitphaisarn O."/>
            <person name="Sritunyalucksana K."/>
            <person name="Paszkiewicz K.H."/>
            <person name="Moore K.A."/>
            <person name="Stentiford G.D."/>
            <person name="Williams B.A."/>
        </authorList>
    </citation>
    <scope>NUCLEOTIDE SEQUENCE [LARGE SCALE GENOMIC DNA]</scope>
    <source>
        <strain evidence="1 2">GB1</strain>
    </source>
</reference>
<dbReference type="Gene3D" id="1.25.10.10">
    <property type="entry name" value="Leucine-rich Repeat Variant"/>
    <property type="match status" value="1"/>
</dbReference>
<dbReference type="VEuPathDB" id="MicrosporidiaDB:ECANGB1_2094"/>
<dbReference type="AlphaFoldDB" id="A0A1Y1S8U6"/>
<organism evidence="1 2">
    <name type="scientific">Enterospora canceri</name>
    <dbReference type="NCBI Taxonomy" id="1081671"/>
    <lineage>
        <taxon>Eukaryota</taxon>
        <taxon>Fungi</taxon>
        <taxon>Fungi incertae sedis</taxon>
        <taxon>Microsporidia</taxon>
        <taxon>Enterocytozoonidae</taxon>
        <taxon>Enterospora</taxon>
    </lineage>
</organism>
<sequence length="748" mass="84702">MRLLDLINDLSRNPQVIYEIEKEINSLANGSIEGVYSLASQIDPSNSVATFYLFKIVETKIRQNKAYNETAQFIEGYLNRAVGSGNPVRPCVIDSYVLLALHCWPTLLTNFIPVIHGALSSQATASFGLRLLHAFLTEINYSTEIDQKRRSELKKAVSTLDGLGEVVDRSTDSEDVRLAIRIKKELLTMAPKLINFDLVYKEAPSHPNEAVEFFVEAGKSGTDEERLIGLLEHFQPDLNLIDAFFTRANTDQRVMKYMFRGIGESETMVQSLGYWARVLGNEGVPGSVVTGVLEEALTKVKEIEEDEAQEAETALFQVLSAASRSHPATVLGYLVQAESKTESRFVTSCLYKIHKTNPAILADSSFSGAYLNSYACYLMDDPRCVGLLEQLDYGDKEQTRTAVNVVERFYGRTADKAPFGRLYALVCDHLSHSFNYEILAAIDSRLGRHVSIEFNSPSSAIRYFFYLKADSSHYSQYKEAYLSYFAANCPFDRCFAILSRLGLDEFESRRILEFVFDQFQTYPFSDICCMNTDLIGRHPEVADYFIQKEVAHFVEEYDGVRDYKEYYLAARGLLGLMETRLRVSPATFWLLFDLLYIDYAPVVNRILLIVNQEFNRASSAKSGESHPEMGNESNLDRAVYSLMTCYSLPHMLPAQGQIATALAWLLIRAPGSFVRVLRVDSDQVESIRSQIRNMDRRGGVGVVKSYLARYRGRQLHRMYENESKVKEYKIFGKEKSRGDITDIPDLNG</sequence>
<accession>A0A1Y1S8U6</accession>
<dbReference type="OrthoDB" id="2188332at2759"/>